<dbReference type="RefSeq" id="WP_135181054.1">
    <property type="nucleotide sequence ID" value="NZ_JADGKZ010000001.1"/>
</dbReference>
<keyword evidence="2" id="KW-0964">Secreted</keyword>
<dbReference type="Pfam" id="PF00746">
    <property type="entry name" value="Gram_pos_anchor"/>
    <property type="match status" value="1"/>
</dbReference>
<evidence type="ECO:0000313" key="7">
    <source>
        <dbReference type="EMBL" id="TFU98927.1"/>
    </source>
</evidence>
<gene>
    <name evidence="7" type="ORF">E4T82_01065</name>
</gene>
<feature type="compositionally biased region" description="Polar residues" evidence="5">
    <location>
        <begin position="152"/>
        <end position="165"/>
    </location>
</feature>
<feature type="domain" description="Gram-positive cocci surface proteins LPxTG" evidence="6">
    <location>
        <begin position="171"/>
        <end position="206"/>
    </location>
</feature>
<feature type="compositionally biased region" description="Basic and acidic residues" evidence="5">
    <location>
        <begin position="16"/>
        <end position="39"/>
    </location>
</feature>
<feature type="region of interest" description="Disordered" evidence="5">
    <location>
        <begin position="117"/>
        <end position="179"/>
    </location>
</feature>
<accession>A0A4Y9JDK9</accession>
<evidence type="ECO:0000256" key="5">
    <source>
        <dbReference type="SAM" id="MobiDB-lite"/>
    </source>
</evidence>
<dbReference type="InterPro" id="IPR019931">
    <property type="entry name" value="LPXTG_anchor"/>
</dbReference>
<keyword evidence="3" id="KW-0732">Signal</keyword>
<dbReference type="STRING" id="1432788.BU202_03375"/>
<organism evidence="7 8">
    <name type="scientific">Streptococcus cuniculi</name>
    <dbReference type="NCBI Taxonomy" id="1432788"/>
    <lineage>
        <taxon>Bacteria</taxon>
        <taxon>Bacillati</taxon>
        <taxon>Bacillota</taxon>
        <taxon>Bacilli</taxon>
        <taxon>Lactobacillales</taxon>
        <taxon>Streptococcaceae</taxon>
        <taxon>Streptococcus</taxon>
    </lineage>
</organism>
<name>A0A4Y9JDK9_9STRE</name>
<sequence length="206" mass="20858">MDPDDDNDGFTDDAEKDAGTDSKDPNSKPASDTDKDTTADKPSVTANEDGSVTVKVGEDNTTGTIHYTGEDGSQQTVTIVKDPTTGEWTPKGTLPDGVTVDKDGTVTIPANKVEDGSTVTATGKDAKGNVAKGSTVAKPNQTTDPGAGQPPMSGQSGPAGSTTVKPSKGALPKTGTETSTKGVYGLVALGLAGFLALGKSKREDKE</sequence>
<feature type="region of interest" description="Disordered" evidence="5">
    <location>
        <begin position="1"/>
        <end position="102"/>
    </location>
</feature>
<keyword evidence="1" id="KW-0134">Cell wall</keyword>
<proteinExistence type="predicted"/>
<feature type="compositionally biased region" description="Acidic residues" evidence="5">
    <location>
        <begin position="1"/>
        <end position="15"/>
    </location>
</feature>
<dbReference type="Proteomes" id="UP000297253">
    <property type="component" value="Unassembled WGS sequence"/>
</dbReference>
<dbReference type="PROSITE" id="PS50847">
    <property type="entry name" value="GRAM_POS_ANCHORING"/>
    <property type="match status" value="1"/>
</dbReference>
<protein>
    <submittedName>
        <fullName evidence="7">LPXTG cell wall anchor domain-containing protein</fullName>
    </submittedName>
</protein>
<dbReference type="AlphaFoldDB" id="A0A4Y9JDK9"/>
<evidence type="ECO:0000256" key="3">
    <source>
        <dbReference type="ARBA" id="ARBA00022729"/>
    </source>
</evidence>
<comment type="caution">
    <text evidence="7">The sequence shown here is derived from an EMBL/GenBank/DDBJ whole genome shotgun (WGS) entry which is preliminary data.</text>
</comment>
<evidence type="ECO:0000256" key="1">
    <source>
        <dbReference type="ARBA" id="ARBA00022512"/>
    </source>
</evidence>
<evidence type="ECO:0000259" key="6">
    <source>
        <dbReference type="PROSITE" id="PS50847"/>
    </source>
</evidence>
<evidence type="ECO:0000256" key="2">
    <source>
        <dbReference type="ARBA" id="ARBA00022525"/>
    </source>
</evidence>
<dbReference type="EMBL" id="SPPD01000001">
    <property type="protein sequence ID" value="TFU98927.1"/>
    <property type="molecule type" value="Genomic_DNA"/>
</dbReference>
<evidence type="ECO:0000256" key="4">
    <source>
        <dbReference type="ARBA" id="ARBA00023088"/>
    </source>
</evidence>
<dbReference type="NCBIfam" id="TIGR01167">
    <property type="entry name" value="LPXTG_anchor"/>
    <property type="match status" value="1"/>
</dbReference>
<dbReference type="OrthoDB" id="2204578at2"/>
<evidence type="ECO:0000313" key="8">
    <source>
        <dbReference type="Proteomes" id="UP000297253"/>
    </source>
</evidence>
<keyword evidence="4" id="KW-0572">Peptidoglycan-anchor</keyword>
<reference evidence="7 8" key="1">
    <citation type="submission" date="2019-03" db="EMBL/GenBank/DDBJ databases">
        <title>Diversity of the mouse oral microbiome.</title>
        <authorList>
            <person name="Joseph S."/>
            <person name="Aduse-Opoku J."/>
            <person name="Curtis M."/>
            <person name="Wade W."/>
            <person name="Hashim A."/>
        </authorList>
    </citation>
    <scope>NUCLEOTIDE SEQUENCE [LARGE SCALE GENOMIC DNA]</scope>
    <source>
        <strain evidence="7 8">WM131</strain>
    </source>
</reference>
<feature type="compositionally biased region" description="Polar residues" evidence="5">
    <location>
        <begin position="59"/>
        <end position="78"/>
    </location>
</feature>